<organism evidence="5 8">
    <name type="scientific">Pichia kudriavzevii</name>
    <name type="common">Yeast</name>
    <name type="synonym">Issatchenkia orientalis</name>
    <dbReference type="NCBI Taxonomy" id="4909"/>
    <lineage>
        <taxon>Eukaryota</taxon>
        <taxon>Fungi</taxon>
        <taxon>Dikarya</taxon>
        <taxon>Ascomycota</taxon>
        <taxon>Saccharomycotina</taxon>
        <taxon>Pichiomycetes</taxon>
        <taxon>Pichiales</taxon>
        <taxon>Pichiaceae</taxon>
        <taxon>Pichia</taxon>
    </lineage>
</organism>
<evidence type="ECO:0000313" key="7">
    <source>
        <dbReference type="EMBL" id="OUT23274.1"/>
    </source>
</evidence>
<feature type="region of interest" description="Disordered" evidence="3">
    <location>
        <begin position="151"/>
        <end position="206"/>
    </location>
</feature>
<gene>
    <name evidence="6" type="ORF">BOH78_0850</name>
    <name evidence="4" type="ORF">C5L36_0A03850</name>
    <name evidence="7" type="ORF">CAS74_001592</name>
    <name evidence="5" type="ORF">JL09_g4038</name>
</gene>
<dbReference type="InterPro" id="IPR019398">
    <property type="entry name" value="Pre-rRNA_process_TSR2"/>
</dbReference>
<dbReference type="eggNOG" id="KOG4032">
    <property type="taxonomic scope" value="Eukaryota"/>
</dbReference>
<dbReference type="STRING" id="4909.A0A099NW28"/>
<evidence type="ECO:0000313" key="8">
    <source>
        <dbReference type="Proteomes" id="UP000029867"/>
    </source>
</evidence>
<reference evidence="9" key="3">
    <citation type="journal article" date="2017" name="Genome Announc.">
        <title>Genome sequences of Cyberlindnera fabianii 65, Pichia kudriavzevii 129, and Saccharomyces cerevisiae 131 isolated from fermented masau fruits in Zimbabwe.</title>
        <authorList>
            <person name="van Rijswijck I.M.H."/>
            <person name="Derks M.F.L."/>
            <person name="Abee T."/>
            <person name="de Ridder D."/>
            <person name="Smid E.J."/>
        </authorList>
    </citation>
    <scope>NUCLEOTIDE SEQUENCE [LARGE SCALE GENOMIC DNA]</scope>
    <source>
        <strain evidence="9">129</strain>
    </source>
</reference>
<dbReference type="AlphaFoldDB" id="A0A099NW28"/>
<protein>
    <submittedName>
        <fullName evidence="6">Pre-rRNA-processing protein TSR2</fullName>
    </submittedName>
</protein>
<dbReference type="VEuPathDB" id="FungiDB:C5L36_0A03850"/>
<name>A0A099NW28_PICKU</name>
<dbReference type="Proteomes" id="UP000195871">
    <property type="component" value="Unassembled WGS sequence"/>
</dbReference>
<evidence type="ECO:0000313" key="10">
    <source>
        <dbReference type="Proteomes" id="UP000195871"/>
    </source>
</evidence>
<keyword evidence="11" id="KW-1185">Reference proteome</keyword>
<keyword evidence="2" id="KW-0698">rRNA processing</keyword>
<dbReference type="GO" id="GO:0000462">
    <property type="term" value="P:maturation of SSU-rRNA from tricistronic rRNA transcript (SSU-rRNA, 5.8S rRNA, LSU-rRNA)"/>
    <property type="evidence" value="ECO:0007669"/>
    <property type="project" value="EnsemblFungi"/>
</dbReference>
<dbReference type="GO" id="GO:0043022">
    <property type="term" value="F:ribosome binding"/>
    <property type="evidence" value="ECO:0007669"/>
    <property type="project" value="EnsemblFungi"/>
</dbReference>
<dbReference type="OrthoDB" id="263560at2759"/>
<evidence type="ECO:0000313" key="6">
    <source>
        <dbReference type="EMBL" id="ONH76787.1"/>
    </source>
</evidence>
<dbReference type="EMBL" id="JQFK01000053">
    <property type="protein sequence ID" value="KGK36805.1"/>
    <property type="molecule type" value="Genomic_DNA"/>
</dbReference>
<evidence type="ECO:0000313" key="9">
    <source>
        <dbReference type="Proteomes" id="UP000189274"/>
    </source>
</evidence>
<dbReference type="GO" id="GO:0005634">
    <property type="term" value="C:nucleus"/>
    <property type="evidence" value="ECO:0007669"/>
    <property type="project" value="EnsemblFungi"/>
</dbReference>
<dbReference type="Proteomes" id="UP000029867">
    <property type="component" value="Unassembled WGS sequence"/>
</dbReference>
<dbReference type="Pfam" id="PF10273">
    <property type="entry name" value="WGG"/>
    <property type="match status" value="1"/>
</dbReference>
<dbReference type="EMBL" id="MQVM01000003">
    <property type="protein sequence ID" value="ONH76787.1"/>
    <property type="molecule type" value="Genomic_DNA"/>
</dbReference>
<reference evidence="5" key="2">
    <citation type="submission" date="2014-08" db="EMBL/GenBank/DDBJ databases">
        <title>Exploiting Issatchenkia orientalis SD108 for Succinic Acid Production.</title>
        <authorList>
            <person name="Xiao H."/>
            <person name="Shao Z."/>
            <person name="Jiang Y."/>
            <person name="Dole S."/>
            <person name="Zhao H."/>
        </authorList>
    </citation>
    <scope>NUCLEOTIDE SEQUENCE [LARGE SCALE GENOMIC DNA]</scope>
    <source>
        <strain evidence="5">SD108</strain>
    </source>
</reference>
<evidence type="ECO:0000256" key="3">
    <source>
        <dbReference type="SAM" id="MobiDB-lite"/>
    </source>
</evidence>
<evidence type="ECO:0000313" key="5">
    <source>
        <dbReference type="EMBL" id="KGK36805.1"/>
    </source>
</evidence>
<evidence type="ECO:0000256" key="2">
    <source>
        <dbReference type="ARBA" id="ARBA00022552"/>
    </source>
</evidence>
<reference evidence="6" key="4">
    <citation type="submission" date="2017-01" db="EMBL/GenBank/DDBJ databases">
        <authorList>
            <person name="Mah S.A."/>
            <person name="Swanson W.J."/>
            <person name="Moy G.W."/>
            <person name="Vacquier V.D."/>
        </authorList>
    </citation>
    <scope>NUCLEOTIDE SEQUENCE [LARGE SCALE GENOMIC DNA]</scope>
    <source>
        <strain evidence="6">129</strain>
    </source>
</reference>
<dbReference type="EMBL" id="NHMM01000002">
    <property type="protein sequence ID" value="OUT23274.1"/>
    <property type="molecule type" value="Genomic_DNA"/>
</dbReference>
<evidence type="ECO:0000256" key="1">
    <source>
        <dbReference type="ARBA" id="ARBA00006524"/>
    </source>
</evidence>
<evidence type="ECO:0000313" key="4">
    <source>
        <dbReference type="EMBL" id="AWU73785.1"/>
    </source>
</evidence>
<dbReference type="GO" id="GO:0000463">
    <property type="term" value="P:maturation of LSU-rRNA from tricistronic rRNA transcript (SSU-rRNA, 5.8S rRNA, LSU-rRNA)"/>
    <property type="evidence" value="ECO:0007669"/>
    <property type="project" value="EnsemblFungi"/>
</dbReference>
<comment type="similarity">
    <text evidence="1">Belongs to the TSR2 family.</text>
</comment>
<accession>A0A099NW28</accession>
<dbReference type="HOGENOM" id="CLU_074896_0_1_1"/>
<dbReference type="EMBL" id="CP028773">
    <property type="protein sequence ID" value="AWU73785.1"/>
    <property type="molecule type" value="Genomic_DNA"/>
</dbReference>
<reference evidence="8" key="1">
    <citation type="journal article" date="2014" name="Microb. Cell Fact.">
        <title>Exploiting Issatchenkia orientalis SD108 for succinic acid production.</title>
        <authorList>
            <person name="Xiao H."/>
            <person name="Shao Z."/>
            <person name="Jiang Y."/>
            <person name="Dole S."/>
            <person name="Zhao H."/>
        </authorList>
    </citation>
    <scope>NUCLEOTIDE SEQUENCE [LARGE SCALE GENOMIC DNA]</scope>
    <source>
        <strain evidence="8">SD108</strain>
    </source>
</reference>
<reference evidence="4 11" key="6">
    <citation type="submission" date="2018-06" db="EMBL/GenBank/DDBJ databases">
        <title>Population genomics shows no distinction between pathogenic Candida krusei and environmental Pichia kudriavzevii: One species, four names.</title>
        <authorList>
            <person name="Douglass A.P."/>
            <person name="Offei B."/>
            <person name="Braun-Galleani S."/>
            <person name="Coughlan A.Y."/>
            <person name="Martos A."/>
            <person name="Ortiz-Merino R.A."/>
            <person name="Byrne K.P."/>
            <person name="Wolfe K.H."/>
        </authorList>
    </citation>
    <scope>NUCLEOTIDE SEQUENCE [LARGE SCALE GENOMIC DNA]</scope>
    <source>
        <strain evidence="4 11">CBS573</strain>
    </source>
</reference>
<proteinExistence type="inferred from homology"/>
<evidence type="ECO:0000313" key="11">
    <source>
        <dbReference type="Proteomes" id="UP000249293"/>
    </source>
</evidence>
<dbReference type="Proteomes" id="UP000249293">
    <property type="component" value="Chromosome 1"/>
</dbReference>
<sequence>MPEILLNDPGALIADAPNKNLLPFPTDKQDANFELGVSMIIHGWHTLTTAVDNLWGGPQSEEKRDWISGVVVDEFTNNYEIDIIYLHELLLGIMEDEFFITLEDGSTVEIATKIVKCYKECKDSIFENIQAMYTKWAAKQQNKQKVIVSVGEDPVNPDISDDEEGTTDDHNGDDMDVDDVELVQSQPKAKQEPEIDDDGFTIVRRR</sequence>
<dbReference type="PANTHER" id="PTHR21250">
    <property type="entry name" value="PRE-RRNA-PROCESSING PROTEIN TSR2 HOMOLOG"/>
    <property type="match status" value="1"/>
</dbReference>
<dbReference type="Proteomes" id="UP000189274">
    <property type="component" value="Unassembled WGS sequence"/>
</dbReference>
<reference evidence="7 10" key="5">
    <citation type="submission" date="2017-05" db="EMBL/GenBank/DDBJ databases">
        <title>The Genome Sequence of Candida krusei Ckrusei653.</title>
        <authorList>
            <person name="Cuomo C."/>
            <person name="Forche A."/>
            <person name="Young S."/>
            <person name="Abouelleil A."/>
            <person name="Cao P."/>
            <person name="Chapman S."/>
            <person name="Cusick C."/>
            <person name="Shea T."/>
            <person name="Nusbaum C."/>
            <person name="Birren B."/>
        </authorList>
    </citation>
    <scope>NUCLEOTIDE SEQUENCE [LARGE SCALE GENOMIC DNA]</scope>
    <source>
        <strain evidence="7 10">Ckrusei653</strain>
    </source>
</reference>